<evidence type="ECO:0008006" key="9">
    <source>
        <dbReference type="Google" id="ProtNLM"/>
    </source>
</evidence>
<dbReference type="EMBL" id="KZ819329">
    <property type="protein sequence ID" value="PWN20045.1"/>
    <property type="molecule type" value="Genomic_DNA"/>
</dbReference>
<evidence type="ECO:0000313" key="7">
    <source>
        <dbReference type="EMBL" id="PWN20045.1"/>
    </source>
</evidence>
<dbReference type="Pfam" id="PF04112">
    <property type="entry name" value="Mak10"/>
    <property type="match status" value="1"/>
</dbReference>
<evidence type="ECO:0000256" key="1">
    <source>
        <dbReference type="ARBA" id="ARBA00004496"/>
    </source>
</evidence>
<reference evidence="7 8" key="1">
    <citation type="journal article" date="2018" name="Mol. Biol. Evol.">
        <title>Broad Genomic Sampling Reveals a Smut Pathogenic Ancestry of the Fungal Clade Ustilaginomycotina.</title>
        <authorList>
            <person name="Kijpornyongpan T."/>
            <person name="Mondo S.J."/>
            <person name="Barry K."/>
            <person name="Sandor L."/>
            <person name="Lee J."/>
            <person name="Lipzen A."/>
            <person name="Pangilinan J."/>
            <person name="LaButti K."/>
            <person name="Hainaut M."/>
            <person name="Henrissat B."/>
            <person name="Grigoriev I.V."/>
            <person name="Spatafora J.W."/>
            <person name="Aime M.C."/>
        </authorList>
    </citation>
    <scope>NUCLEOTIDE SEQUENCE [LARGE SCALE GENOMIC DNA]</scope>
    <source>
        <strain evidence="7 8">MCA 4718</strain>
    </source>
</reference>
<dbReference type="OrthoDB" id="269405at2759"/>
<dbReference type="GO" id="GO:0031417">
    <property type="term" value="C:NatC complex"/>
    <property type="evidence" value="ECO:0007669"/>
    <property type="project" value="InterPro"/>
</dbReference>
<keyword evidence="3" id="KW-0963">Cytoplasm</keyword>
<sequence length="775" mass="86605">MSEEGWPPPPQRRVGQQRAQPLFLEATDELRRQCSALAMGQMVHPMTFTLMDSMTCISISDPRMDSGIYPTPQHLIPESDRIPRDDLPRFDPQRPLTVADLVWIMDRLTACEVAFHDSAPLSQTLFTCLLYHSVEEMGGLSGTSTLTSVEEPHEAFTRFVLRAYLVATIKCFGLAWQELIKGNIIDGEDAITDTCNLSLLDDFPVERAIDELEAVIAWVQHIRMRLPREQRPGMEGLLRRLNIRGDILTALTVFSAALSSDKGSLGADPTGKSFSSIYTRLRHLGIQVSEQIGKLTLCDVDLKSAPSLEAASVFDPSYSRRLQNAGGIPPRPVELPSKEAVVKFWQSKTTGWSQAAGIYRMMVMGTGNKWEELTAFTGVMGTLALEQPSSAHFRSLLQSCLCPPPKPQPELLADFWSAFTGKPPYIFTRALLGLEHLLAQPISGRGGSDFSSSSDPIVDAQSVEWWLQKGEGLLANFLLNCMTNHSRARRMIGKSYVEWRQWSSGGATIRDQLATGAIGDSPRAEEVWTVFSGLVKAIEEQTMEMACWLTMSGFDLELYAPEERPIAYWLAMRTSGEVDEKRSSGSCDDAESSWRTKCFALWGTLASLDSSTPKERAERRPHWVLTAAHREATFKRRFKWLRHPTFTPDGERQDPNFELDSLWDGWEKTVELASTEEAKAEARAGLAEQVRQVREAVRARTREIEKDKRWALCRTEAQLLNTRLLSTIETIAAHLGVDDQAQGTGDSGKKEEERKESSLVPHPWFPLILPAPAPA</sequence>
<feature type="region of interest" description="Disordered" evidence="4">
    <location>
        <begin position="739"/>
        <end position="775"/>
    </location>
</feature>
<comment type="similarity">
    <text evidence="2">Belongs to the MAK10 family.</text>
</comment>
<feature type="domain" description="NAA35-like N-terminal" evidence="5">
    <location>
        <begin position="40"/>
        <end position="209"/>
    </location>
</feature>
<dbReference type="InterPro" id="IPR057983">
    <property type="entry name" value="NAA35-like_N"/>
</dbReference>
<evidence type="ECO:0000256" key="2">
    <source>
        <dbReference type="ARBA" id="ARBA00006289"/>
    </source>
</evidence>
<dbReference type="RefSeq" id="XP_025347205.1">
    <property type="nucleotide sequence ID" value="XM_025493869.1"/>
</dbReference>
<evidence type="ECO:0000313" key="8">
    <source>
        <dbReference type="Proteomes" id="UP000245942"/>
    </source>
</evidence>
<gene>
    <name evidence="7" type="ORF">BCV69DRAFT_294302</name>
</gene>
<dbReference type="InterPro" id="IPR057982">
    <property type="entry name" value="TPR_NAA35"/>
</dbReference>
<evidence type="ECO:0000256" key="4">
    <source>
        <dbReference type="SAM" id="MobiDB-lite"/>
    </source>
</evidence>
<dbReference type="InterPro" id="IPR007244">
    <property type="entry name" value="Naa35_N"/>
</dbReference>
<dbReference type="PANTHER" id="PTHR21373">
    <property type="entry name" value="GLUCOSE REPRESSIBLE PROTEIN MAK10"/>
    <property type="match status" value="1"/>
</dbReference>
<dbReference type="STRING" id="1684307.A0A316UAI7"/>
<accession>A0A316UAI7</accession>
<name>A0A316UAI7_9BASI</name>
<dbReference type="GeneID" id="37015603"/>
<evidence type="ECO:0000259" key="6">
    <source>
        <dbReference type="Pfam" id="PF25789"/>
    </source>
</evidence>
<feature type="compositionally biased region" description="Basic and acidic residues" evidence="4">
    <location>
        <begin position="747"/>
        <end position="757"/>
    </location>
</feature>
<evidence type="ECO:0000259" key="5">
    <source>
        <dbReference type="Pfam" id="PF04112"/>
    </source>
</evidence>
<evidence type="ECO:0000256" key="3">
    <source>
        <dbReference type="ARBA" id="ARBA00022490"/>
    </source>
</evidence>
<feature type="domain" description="NAA35-like TPR repeats" evidence="6">
    <location>
        <begin position="456"/>
        <end position="570"/>
    </location>
</feature>
<protein>
    <recommendedName>
        <fullName evidence="9">Mak10-domain-containing protein</fullName>
    </recommendedName>
</protein>
<dbReference type="Pfam" id="PF25789">
    <property type="entry name" value="TPR_NAA35"/>
    <property type="match status" value="1"/>
</dbReference>
<dbReference type="PANTHER" id="PTHR21373:SF0">
    <property type="entry name" value="N-ALPHA-ACETYLTRANSFERASE 35, NATC AUXILIARY SUBUNIT"/>
    <property type="match status" value="1"/>
</dbReference>
<comment type="subcellular location">
    <subcellularLocation>
        <location evidence="1">Cytoplasm</location>
    </subcellularLocation>
</comment>
<dbReference type="Proteomes" id="UP000245942">
    <property type="component" value="Unassembled WGS sequence"/>
</dbReference>
<organism evidence="7 8">
    <name type="scientific">Pseudomicrostroma glucosiphilum</name>
    <dbReference type="NCBI Taxonomy" id="1684307"/>
    <lineage>
        <taxon>Eukaryota</taxon>
        <taxon>Fungi</taxon>
        <taxon>Dikarya</taxon>
        <taxon>Basidiomycota</taxon>
        <taxon>Ustilaginomycotina</taxon>
        <taxon>Exobasidiomycetes</taxon>
        <taxon>Microstromatales</taxon>
        <taxon>Microstromatales incertae sedis</taxon>
        <taxon>Pseudomicrostroma</taxon>
    </lineage>
</organism>
<proteinExistence type="inferred from homology"/>
<keyword evidence="8" id="KW-1185">Reference proteome</keyword>
<dbReference type="AlphaFoldDB" id="A0A316UAI7"/>